<evidence type="ECO:0000313" key="4">
    <source>
        <dbReference type="Proteomes" id="UP001195483"/>
    </source>
</evidence>
<reference evidence="3" key="3">
    <citation type="submission" date="2023-05" db="EMBL/GenBank/DDBJ databases">
        <authorList>
            <person name="Smith C.H."/>
        </authorList>
    </citation>
    <scope>NUCLEOTIDE SEQUENCE</scope>
    <source>
        <strain evidence="3">CHS0354</strain>
        <tissue evidence="3">Mantle</tissue>
    </source>
</reference>
<feature type="chain" id="PRO_5042077725" evidence="2">
    <location>
        <begin position="25"/>
        <end position="62"/>
    </location>
</feature>
<dbReference type="AlphaFoldDB" id="A0AAE0SQX1"/>
<reference evidence="3" key="1">
    <citation type="journal article" date="2021" name="Genome Biol. Evol.">
        <title>A High-Quality Reference Genome for a Parasitic Bivalve with Doubly Uniparental Inheritance (Bivalvia: Unionida).</title>
        <authorList>
            <person name="Smith C.H."/>
        </authorList>
    </citation>
    <scope>NUCLEOTIDE SEQUENCE</scope>
    <source>
        <strain evidence="3">CHS0354</strain>
    </source>
</reference>
<name>A0AAE0SQX1_9BIVA</name>
<dbReference type="EMBL" id="JAEAOA010001917">
    <property type="protein sequence ID" value="KAK3595943.1"/>
    <property type="molecule type" value="Genomic_DNA"/>
</dbReference>
<evidence type="ECO:0000313" key="3">
    <source>
        <dbReference type="EMBL" id="KAK3595943.1"/>
    </source>
</evidence>
<keyword evidence="4" id="KW-1185">Reference proteome</keyword>
<organism evidence="3 4">
    <name type="scientific">Potamilus streckersoni</name>
    <dbReference type="NCBI Taxonomy" id="2493646"/>
    <lineage>
        <taxon>Eukaryota</taxon>
        <taxon>Metazoa</taxon>
        <taxon>Spiralia</taxon>
        <taxon>Lophotrochozoa</taxon>
        <taxon>Mollusca</taxon>
        <taxon>Bivalvia</taxon>
        <taxon>Autobranchia</taxon>
        <taxon>Heteroconchia</taxon>
        <taxon>Palaeoheterodonta</taxon>
        <taxon>Unionida</taxon>
        <taxon>Unionoidea</taxon>
        <taxon>Unionidae</taxon>
        <taxon>Ambleminae</taxon>
        <taxon>Lampsilini</taxon>
        <taxon>Potamilus</taxon>
    </lineage>
</organism>
<keyword evidence="2" id="KW-0732">Signal</keyword>
<reference evidence="3" key="2">
    <citation type="journal article" date="2021" name="Genome Biol. Evol.">
        <title>Developing a high-quality reference genome for a parasitic bivalve with doubly uniparental inheritance (Bivalvia: Unionida).</title>
        <authorList>
            <person name="Smith C.H."/>
        </authorList>
    </citation>
    <scope>NUCLEOTIDE SEQUENCE</scope>
    <source>
        <strain evidence="3">CHS0354</strain>
        <tissue evidence="3">Mantle</tissue>
    </source>
</reference>
<evidence type="ECO:0000256" key="2">
    <source>
        <dbReference type="SAM" id="SignalP"/>
    </source>
</evidence>
<feature type="signal peptide" evidence="2">
    <location>
        <begin position="1"/>
        <end position="24"/>
    </location>
</feature>
<evidence type="ECO:0000256" key="1">
    <source>
        <dbReference type="SAM" id="MobiDB-lite"/>
    </source>
</evidence>
<proteinExistence type="predicted"/>
<feature type="region of interest" description="Disordered" evidence="1">
    <location>
        <begin position="30"/>
        <end position="50"/>
    </location>
</feature>
<comment type="caution">
    <text evidence="3">The sequence shown here is derived from an EMBL/GenBank/DDBJ whole genome shotgun (WGS) entry which is preliminary data.</text>
</comment>
<accession>A0AAE0SQX1</accession>
<sequence>MKGLAVFLCVFLCMTATMMGTAESGEIGSGAVDAQGPGTDAKNEGAPAKGGKRMCIGLGCLF</sequence>
<dbReference type="Proteomes" id="UP001195483">
    <property type="component" value="Unassembled WGS sequence"/>
</dbReference>
<protein>
    <submittedName>
        <fullName evidence="3">Uncharacterized protein</fullName>
    </submittedName>
</protein>
<gene>
    <name evidence="3" type="ORF">CHS0354_032454</name>
</gene>